<evidence type="ECO:0000256" key="1">
    <source>
        <dbReference type="SAM" id="MobiDB-lite"/>
    </source>
</evidence>
<sequence length="699" mass="78211">MKDLEQNTTRIGLEPFENWLLPPEIQINPENLKALLAQEELIGHFKALSSSERESAMYEPMEKIAKQILDFAYEPSNFNGNHSYTFRLKYINGYNRVVGRSDTKRKPDGMLVTEEIADRFMEWTKLPQGERTKQEGDYSWPQSLLPFEIKPEKAQPEKFLWPPTGSMQSAGGSSISLDTSLSSSFSQSQTSSSSVGAFSPLQRSASRLPAVSRSGSVSQSQEGAPFQEATPTRKRKTPASVETTSQGSAKKRKAKEGDGQLGSYLVETRTALGNREHVVGIAINRKFFTVVFADACGILQSCDVPYEEEGKSIGEALAKILIGFALSPAEKFGFDGRFAPPNGTPFTVPSDFKDWTYKIDDNTIVTIVTKLYTQRCVFGRCTAVYRVRDSHGQLRVLKISRPYASRPHEHVLLNEAREAVGDGVPVVYGHDAGDLVSTGHRRYLAPGSVFPDQDRRLHMILMEELLSLKSLEGAQYLGAWVEIAQDLEKLYKHGILHRDISSGNLMYRMTGTVIRGVLIDFDLATSFRKPVPYFPNCLHRTGTMPFLSRELFETGSYIPHLLRHDLESALYVLVWDAVENIASGTAIRNKHLSGWLEADRSAEQKSQLGSHLRGPHLPLGMMAPLRVPIAEIAIDLSSGYNQLEIWCLKNPHKLRPALESDEKKDWEGLWGKFVPEVVVQKFRDLERAFSQAQEGIPTT</sequence>
<reference evidence="4" key="1">
    <citation type="journal article" date="2014" name="Proc. Natl. Acad. Sci. U.S.A.">
        <title>Extensive sampling of basidiomycete genomes demonstrates inadequacy of the white-rot/brown-rot paradigm for wood decay fungi.</title>
        <authorList>
            <person name="Riley R."/>
            <person name="Salamov A.A."/>
            <person name="Brown D.W."/>
            <person name="Nagy L.G."/>
            <person name="Floudas D."/>
            <person name="Held B.W."/>
            <person name="Levasseur A."/>
            <person name="Lombard V."/>
            <person name="Morin E."/>
            <person name="Otillar R."/>
            <person name="Lindquist E.A."/>
            <person name="Sun H."/>
            <person name="LaButti K.M."/>
            <person name="Schmutz J."/>
            <person name="Jabbour D."/>
            <person name="Luo H."/>
            <person name="Baker S.E."/>
            <person name="Pisabarro A.G."/>
            <person name="Walton J.D."/>
            <person name="Blanchette R.A."/>
            <person name="Henrissat B."/>
            <person name="Martin F."/>
            <person name="Cullen D."/>
            <person name="Hibbett D.S."/>
            <person name="Grigoriev I.V."/>
        </authorList>
    </citation>
    <scope>NUCLEOTIDE SEQUENCE [LARGE SCALE GENOMIC DNA]</scope>
    <source>
        <strain evidence="4">FD-172 SS1</strain>
    </source>
</reference>
<dbReference type="InParanoid" id="A0A067LTF8"/>
<name>A0A067LTF8_BOTB1</name>
<dbReference type="Pfam" id="PF17667">
    <property type="entry name" value="Pkinase_fungal"/>
    <property type="match status" value="2"/>
</dbReference>
<feature type="compositionally biased region" description="Low complexity" evidence="1">
    <location>
        <begin position="173"/>
        <end position="194"/>
    </location>
</feature>
<dbReference type="EMBL" id="KL198141">
    <property type="protein sequence ID" value="KDQ06324.1"/>
    <property type="molecule type" value="Genomic_DNA"/>
</dbReference>
<dbReference type="InterPro" id="IPR008266">
    <property type="entry name" value="Tyr_kinase_AS"/>
</dbReference>
<dbReference type="InterPro" id="IPR011009">
    <property type="entry name" value="Kinase-like_dom_sf"/>
</dbReference>
<organism evidence="3 4">
    <name type="scientific">Botryobasidium botryosum (strain FD-172 SS1)</name>
    <dbReference type="NCBI Taxonomy" id="930990"/>
    <lineage>
        <taxon>Eukaryota</taxon>
        <taxon>Fungi</taxon>
        <taxon>Dikarya</taxon>
        <taxon>Basidiomycota</taxon>
        <taxon>Agaricomycotina</taxon>
        <taxon>Agaricomycetes</taxon>
        <taxon>Cantharellales</taxon>
        <taxon>Botryobasidiaceae</taxon>
        <taxon>Botryobasidium</taxon>
    </lineage>
</organism>
<dbReference type="Proteomes" id="UP000027195">
    <property type="component" value="Unassembled WGS sequence"/>
</dbReference>
<protein>
    <recommendedName>
        <fullName evidence="2">Fungal-type protein kinase domain-containing protein</fullName>
    </recommendedName>
</protein>
<dbReference type="PROSITE" id="PS00109">
    <property type="entry name" value="PROTEIN_KINASE_TYR"/>
    <property type="match status" value="1"/>
</dbReference>
<gene>
    <name evidence="3" type="ORF">BOTBODRAFT_71002</name>
</gene>
<dbReference type="GO" id="GO:0004672">
    <property type="term" value="F:protein kinase activity"/>
    <property type="evidence" value="ECO:0007669"/>
    <property type="project" value="InterPro"/>
</dbReference>
<dbReference type="OrthoDB" id="5569250at2759"/>
<feature type="compositionally biased region" description="Polar residues" evidence="1">
    <location>
        <begin position="213"/>
        <end position="222"/>
    </location>
</feature>
<dbReference type="PANTHER" id="PTHR38248">
    <property type="entry name" value="FUNK1 6"/>
    <property type="match status" value="1"/>
</dbReference>
<evidence type="ECO:0000313" key="4">
    <source>
        <dbReference type="Proteomes" id="UP000027195"/>
    </source>
</evidence>
<dbReference type="Gene3D" id="1.10.510.10">
    <property type="entry name" value="Transferase(Phosphotransferase) domain 1"/>
    <property type="match status" value="1"/>
</dbReference>
<evidence type="ECO:0000259" key="2">
    <source>
        <dbReference type="Pfam" id="PF17667"/>
    </source>
</evidence>
<evidence type="ECO:0000313" key="3">
    <source>
        <dbReference type="EMBL" id="KDQ06324.1"/>
    </source>
</evidence>
<keyword evidence="4" id="KW-1185">Reference proteome</keyword>
<dbReference type="PANTHER" id="PTHR38248:SF2">
    <property type="entry name" value="FUNK1 11"/>
    <property type="match status" value="1"/>
</dbReference>
<feature type="region of interest" description="Disordered" evidence="1">
    <location>
        <begin position="155"/>
        <end position="257"/>
    </location>
</feature>
<dbReference type="InterPro" id="IPR040976">
    <property type="entry name" value="Pkinase_fungal"/>
</dbReference>
<dbReference type="HOGENOM" id="CLU_394308_0_0_1"/>
<dbReference type="AlphaFoldDB" id="A0A067LTF8"/>
<feature type="domain" description="Fungal-type protein kinase" evidence="2">
    <location>
        <begin position="248"/>
        <end position="431"/>
    </location>
</feature>
<accession>A0A067LTF8</accession>
<proteinExistence type="predicted"/>
<feature type="domain" description="Fungal-type protein kinase" evidence="2">
    <location>
        <begin position="485"/>
        <end position="575"/>
    </location>
</feature>
<dbReference type="SUPFAM" id="SSF56112">
    <property type="entry name" value="Protein kinase-like (PK-like)"/>
    <property type="match status" value="1"/>
</dbReference>